<feature type="DNA-binding region" description="H-T-H motif" evidence="5">
    <location>
        <begin position="31"/>
        <end position="50"/>
    </location>
</feature>
<evidence type="ECO:0000313" key="8">
    <source>
        <dbReference type="Proteomes" id="UP000730482"/>
    </source>
</evidence>
<keyword evidence="3 5" id="KW-0238">DNA-binding</keyword>
<keyword evidence="1" id="KW-0678">Repressor</keyword>
<dbReference type="Gene3D" id="1.10.357.10">
    <property type="entry name" value="Tetracycline Repressor, domain 2"/>
    <property type="match status" value="1"/>
</dbReference>
<comment type="caution">
    <text evidence="7">The sequence shown here is derived from an EMBL/GenBank/DDBJ whole genome shotgun (WGS) entry which is preliminary data.</text>
</comment>
<gene>
    <name evidence="7" type="ORF">KGQ19_09255</name>
</gene>
<sequence>MPKIVDHDRRRAELSEALWRVALRDGFDAVTVRSVAQEAGWSAGALRHYFPDKAEMVLFAVDLIVGTVQDRVRELYDSGDRIPAPEALQMHLEQLLPLDPARRVESEVWFALVTLARSDARVARRRHEIDDVIRGSVESVVLVLAEIGRLTEGRDQALETRRLHALLDGLVIQLTADPPRLTADEARAIVAGHLADLAGEPGVRLTS</sequence>
<dbReference type="InterPro" id="IPR001647">
    <property type="entry name" value="HTH_TetR"/>
</dbReference>
<dbReference type="InterPro" id="IPR050109">
    <property type="entry name" value="HTH-type_TetR-like_transc_reg"/>
</dbReference>
<evidence type="ECO:0000256" key="1">
    <source>
        <dbReference type="ARBA" id="ARBA00022491"/>
    </source>
</evidence>
<name>A0ABS5KLX7_9ACTN</name>
<dbReference type="Pfam" id="PF00440">
    <property type="entry name" value="TetR_N"/>
    <property type="match status" value="1"/>
</dbReference>
<dbReference type="EMBL" id="JAAFYZ010000022">
    <property type="protein sequence ID" value="MBS2547057.1"/>
    <property type="molecule type" value="Genomic_DNA"/>
</dbReference>
<keyword evidence="8" id="KW-1185">Reference proteome</keyword>
<keyword evidence="2" id="KW-0805">Transcription regulation</keyword>
<dbReference type="InterPro" id="IPR039538">
    <property type="entry name" value="BetI_C"/>
</dbReference>
<dbReference type="Proteomes" id="UP000730482">
    <property type="component" value="Unassembled WGS sequence"/>
</dbReference>
<evidence type="ECO:0000256" key="5">
    <source>
        <dbReference type="PROSITE-ProRule" id="PRU00335"/>
    </source>
</evidence>
<dbReference type="SUPFAM" id="SSF48498">
    <property type="entry name" value="Tetracyclin repressor-like, C-terminal domain"/>
    <property type="match status" value="1"/>
</dbReference>
<accession>A0ABS5KLX7</accession>
<keyword evidence="4" id="KW-0804">Transcription</keyword>
<evidence type="ECO:0000256" key="4">
    <source>
        <dbReference type="ARBA" id="ARBA00023163"/>
    </source>
</evidence>
<evidence type="ECO:0000256" key="3">
    <source>
        <dbReference type="ARBA" id="ARBA00023125"/>
    </source>
</evidence>
<reference evidence="7 8" key="1">
    <citation type="submission" date="2020-02" db="EMBL/GenBank/DDBJ databases">
        <title>Acidophilic actinobacteria isolated from forest soil.</title>
        <authorList>
            <person name="Golinska P."/>
        </authorList>
    </citation>
    <scope>NUCLEOTIDE SEQUENCE [LARGE SCALE GENOMIC DNA]</scope>
    <source>
        <strain evidence="7 8">NL8</strain>
    </source>
</reference>
<dbReference type="Pfam" id="PF13977">
    <property type="entry name" value="TetR_C_6"/>
    <property type="match status" value="1"/>
</dbReference>
<dbReference type="SUPFAM" id="SSF46689">
    <property type="entry name" value="Homeodomain-like"/>
    <property type="match status" value="1"/>
</dbReference>
<organism evidence="7 8">
    <name type="scientific">Catenulispora pinistramenti</name>
    <dbReference type="NCBI Taxonomy" id="2705254"/>
    <lineage>
        <taxon>Bacteria</taxon>
        <taxon>Bacillati</taxon>
        <taxon>Actinomycetota</taxon>
        <taxon>Actinomycetes</taxon>
        <taxon>Catenulisporales</taxon>
        <taxon>Catenulisporaceae</taxon>
        <taxon>Catenulispora</taxon>
    </lineage>
</organism>
<evidence type="ECO:0000313" key="7">
    <source>
        <dbReference type="EMBL" id="MBS2547057.1"/>
    </source>
</evidence>
<dbReference type="PROSITE" id="PS50977">
    <property type="entry name" value="HTH_TETR_2"/>
    <property type="match status" value="1"/>
</dbReference>
<dbReference type="RefSeq" id="WP_212008662.1">
    <property type="nucleotide sequence ID" value="NZ_JAAFYZ010000022.1"/>
</dbReference>
<feature type="domain" description="HTH tetR-type" evidence="6">
    <location>
        <begin position="8"/>
        <end position="68"/>
    </location>
</feature>
<dbReference type="InterPro" id="IPR036271">
    <property type="entry name" value="Tet_transcr_reg_TetR-rel_C_sf"/>
</dbReference>
<dbReference type="PANTHER" id="PTHR30055:SF234">
    <property type="entry name" value="HTH-TYPE TRANSCRIPTIONAL REGULATOR BETI"/>
    <property type="match status" value="1"/>
</dbReference>
<evidence type="ECO:0000256" key="2">
    <source>
        <dbReference type="ARBA" id="ARBA00023015"/>
    </source>
</evidence>
<dbReference type="InterPro" id="IPR009057">
    <property type="entry name" value="Homeodomain-like_sf"/>
</dbReference>
<dbReference type="PANTHER" id="PTHR30055">
    <property type="entry name" value="HTH-TYPE TRANSCRIPTIONAL REGULATOR RUTR"/>
    <property type="match status" value="1"/>
</dbReference>
<protein>
    <submittedName>
        <fullName evidence="7">TetR family transcriptional regulator C-terminal domain-containing protein</fullName>
    </submittedName>
</protein>
<evidence type="ECO:0000259" key="6">
    <source>
        <dbReference type="PROSITE" id="PS50977"/>
    </source>
</evidence>
<proteinExistence type="predicted"/>